<evidence type="ECO:0000313" key="3">
    <source>
        <dbReference type="Proteomes" id="UP001358586"/>
    </source>
</evidence>
<dbReference type="InterPro" id="IPR044824">
    <property type="entry name" value="MAIN-like"/>
</dbReference>
<comment type="caution">
    <text evidence="2">The sequence shown here is derived from an EMBL/GenBank/DDBJ whole genome shotgun (WGS) entry which is preliminary data.</text>
</comment>
<dbReference type="PANTHER" id="PTHR46033">
    <property type="entry name" value="PROTEIN MAIN-LIKE 2"/>
    <property type="match status" value="1"/>
</dbReference>
<gene>
    <name evidence="2" type="ORF">PVK06_038454</name>
</gene>
<dbReference type="Pfam" id="PF10536">
    <property type="entry name" value="PMD"/>
    <property type="match status" value="1"/>
</dbReference>
<dbReference type="Proteomes" id="UP001358586">
    <property type="component" value="Chromosome 11"/>
</dbReference>
<dbReference type="PANTHER" id="PTHR46033:SF8">
    <property type="entry name" value="PROTEIN MAINTENANCE OF MERISTEMS-LIKE"/>
    <property type="match status" value="1"/>
</dbReference>
<reference evidence="2 3" key="1">
    <citation type="submission" date="2023-03" db="EMBL/GenBank/DDBJ databases">
        <title>WGS of Gossypium arboreum.</title>
        <authorList>
            <person name="Yu D."/>
        </authorList>
    </citation>
    <scope>NUCLEOTIDE SEQUENCE [LARGE SCALE GENOMIC DNA]</scope>
    <source>
        <tissue evidence="2">Leaf</tissue>
    </source>
</reference>
<name>A0ABR0N050_GOSAR</name>
<dbReference type="EMBL" id="JARKNE010000011">
    <property type="protein sequence ID" value="KAK5783937.1"/>
    <property type="molecule type" value="Genomic_DNA"/>
</dbReference>
<proteinExistence type="predicted"/>
<feature type="domain" description="Aminotransferase-like plant mobile" evidence="1">
    <location>
        <begin position="36"/>
        <end position="93"/>
    </location>
</feature>
<dbReference type="InterPro" id="IPR019557">
    <property type="entry name" value="AminoTfrase-like_pln_mobile"/>
</dbReference>
<evidence type="ECO:0000313" key="2">
    <source>
        <dbReference type="EMBL" id="KAK5783937.1"/>
    </source>
</evidence>
<keyword evidence="3" id="KW-1185">Reference proteome</keyword>
<evidence type="ECO:0000259" key="1">
    <source>
        <dbReference type="Pfam" id="PF10536"/>
    </source>
</evidence>
<sequence length="95" mass="11086">MAGELIHLDNKLISVKQMKMRITCRKRDFWHVAMTGRRCKLDLKLISVLIERWRPKMHTFHIPCGEYTITLEDVQMQLGLPVDGYVVTRSSQSAD</sequence>
<protein>
    <recommendedName>
        <fullName evidence="1">Aminotransferase-like plant mobile domain-containing protein</fullName>
    </recommendedName>
</protein>
<organism evidence="2 3">
    <name type="scientific">Gossypium arboreum</name>
    <name type="common">Tree cotton</name>
    <name type="synonym">Gossypium nanking</name>
    <dbReference type="NCBI Taxonomy" id="29729"/>
    <lineage>
        <taxon>Eukaryota</taxon>
        <taxon>Viridiplantae</taxon>
        <taxon>Streptophyta</taxon>
        <taxon>Embryophyta</taxon>
        <taxon>Tracheophyta</taxon>
        <taxon>Spermatophyta</taxon>
        <taxon>Magnoliopsida</taxon>
        <taxon>eudicotyledons</taxon>
        <taxon>Gunneridae</taxon>
        <taxon>Pentapetalae</taxon>
        <taxon>rosids</taxon>
        <taxon>malvids</taxon>
        <taxon>Malvales</taxon>
        <taxon>Malvaceae</taxon>
        <taxon>Malvoideae</taxon>
        <taxon>Gossypium</taxon>
    </lineage>
</organism>
<accession>A0ABR0N050</accession>